<evidence type="ECO:0000259" key="3">
    <source>
        <dbReference type="PROSITE" id="PS51186"/>
    </source>
</evidence>
<protein>
    <submittedName>
        <fullName evidence="4">Acetyltransferase, GNAT family</fullName>
    </submittedName>
</protein>
<sequence length="131" mass="15625">MELEYFRFYEKPIKAIELMKLYNDAGWWEERKEQDIEEMLKREISIGVWKDGTLIGFARAVTDGKFRAYIEDVVIHKAYQKSGIGKNLVSKLLDELSHIDVISLFCEEHLIPFYKKNNFKYSKSQFVLHRK</sequence>
<dbReference type="Gene3D" id="3.40.630.30">
    <property type="match status" value="1"/>
</dbReference>
<evidence type="ECO:0000256" key="1">
    <source>
        <dbReference type="ARBA" id="ARBA00022679"/>
    </source>
</evidence>
<dbReference type="SUPFAM" id="SSF55729">
    <property type="entry name" value="Acyl-CoA N-acyltransferases (Nat)"/>
    <property type="match status" value="1"/>
</dbReference>
<evidence type="ECO:0000313" key="4">
    <source>
        <dbReference type="EMBL" id="ACA38127.1"/>
    </source>
</evidence>
<dbReference type="InterPro" id="IPR016181">
    <property type="entry name" value="Acyl_CoA_acyltransferase"/>
</dbReference>
<dbReference type="EnsemblBacteria" id="ACA38127">
    <property type="protein sequence ID" value="ACA38127"/>
    <property type="gene ID" value="Bsph_0502"/>
</dbReference>
<dbReference type="Proteomes" id="UP000002164">
    <property type="component" value="Chromosome"/>
</dbReference>
<dbReference type="KEGG" id="lsp:Bsph_0502"/>
<feature type="domain" description="N-acetyltransferase" evidence="3">
    <location>
        <begin position="1"/>
        <end position="131"/>
    </location>
</feature>
<dbReference type="Pfam" id="PF00583">
    <property type="entry name" value="Acetyltransf_1"/>
    <property type="match status" value="1"/>
</dbReference>
<proteinExistence type="predicted"/>
<evidence type="ECO:0000256" key="2">
    <source>
        <dbReference type="ARBA" id="ARBA00023315"/>
    </source>
</evidence>
<dbReference type="AlphaFoldDB" id="B1HWH0"/>
<name>B1HWH0_LYSSC</name>
<dbReference type="HOGENOM" id="CLU_086503_3_2_9"/>
<dbReference type="PANTHER" id="PTHR43626:SF4">
    <property type="entry name" value="GCN5-RELATED N-ACETYLTRANSFERASE 2, CHLOROPLASTIC"/>
    <property type="match status" value="1"/>
</dbReference>
<organism evidence="4 5">
    <name type="scientific">Lysinibacillus sphaericus (strain C3-41)</name>
    <dbReference type="NCBI Taxonomy" id="444177"/>
    <lineage>
        <taxon>Bacteria</taxon>
        <taxon>Bacillati</taxon>
        <taxon>Bacillota</taxon>
        <taxon>Bacilli</taxon>
        <taxon>Bacillales</taxon>
        <taxon>Bacillaceae</taxon>
        <taxon>Lysinibacillus</taxon>
    </lineage>
</organism>
<keyword evidence="1 4" id="KW-0808">Transferase</keyword>
<gene>
    <name evidence="4" type="ordered locus">Bsph_0502</name>
</gene>
<dbReference type="GO" id="GO:0005737">
    <property type="term" value="C:cytoplasm"/>
    <property type="evidence" value="ECO:0007669"/>
    <property type="project" value="TreeGrafter"/>
</dbReference>
<reference evidence="4 5" key="1">
    <citation type="journal article" date="2008" name="J. Bacteriol.">
        <title>Complete genome sequence of the mosquitocidal bacterium Bacillus sphaericus C3-41 and comparison with those of closely related Bacillus species.</title>
        <authorList>
            <person name="Hu X."/>
            <person name="Fan W."/>
            <person name="Han B."/>
            <person name="Liu H."/>
            <person name="Zheng D."/>
            <person name="Li Q."/>
            <person name="Dong W."/>
            <person name="Yan J."/>
            <person name="Gao M."/>
            <person name="Berry C."/>
            <person name="Yuan Z."/>
        </authorList>
    </citation>
    <scope>NUCLEOTIDE SEQUENCE [LARGE SCALE GENOMIC DNA]</scope>
    <source>
        <strain evidence="4 5">C3-41</strain>
    </source>
</reference>
<dbReference type="EMBL" id="CP000817">
    <property type="protein sequence ID" value="ACA38127.1"/>
    <property type="molecule type" value="Genomic_DNA"/>
</dbReference>
<accession>B1HWH0</accession>
<dbReference type="PROSITE" id="PS51186">
    <property type="entry name" value="GNAT"/>
    <property type="match status" value="1"/>
</dbReference>
<keyword evidence="2" id="KW-0012">Acyltransferase</keyword>
<dbReference type="PANTHER" id="PTHR43626">
    <property type="entry name" value="ACYL-COA N-ACYLTRANSFERASE"/>
    <property type="match status" value="1"/>
</dbReference>
<dbReference type="InterPro" id="IPR045039">
    <property type="entry name" value="NSI-like"/>
</dbReference>
<evidence type="ECO:0000313" key="5">
    <source>
        <dbReference type="Proteomes" id="UP000002164"/>
    </source>
</evidence>
<dbReference type="InterPro" id="IPR000182">
    <property type="entry name" value="GNAT_dom"/>
</dbReference>
<dbReference type="GO" id="GO:0008080">
    <property type="term" value="F:N-acetyltransferase activity"/>
    <property type="evidence" value="ECO:0007669"/>
    <property type="project" value="InterPro"/>
</dbReference>
<dbReference type="CDD" id="cd04301">
    <property type="entry name" value="NAT_SF"/>
    <property type="match status" value="1"/>
</dbReference>